<feature type="region of interest" description="Disordered" evidence="3">
    <location>
        <begin position="55"/>
        <end position="77"/>
    </location>
</feature>
<dbReference type="PANTHER" id="PTHR37534">
    <property type="entry name" value="TRANSCRIPTIONAL ACTIVATOR PROTEIN UGA3"/>
    <property type="match status" value="1"/>
</dbReference>
<sequence length="504" mass="56191">MAAPPLAMASSPETFRQYSPGKSQLMLLSDPEFWHALDIDLLTTSSSDLQMPSLATSSTAKDQHKGNGLYHSYDQDGEINGILPGEERLAESQRNTPITSDSNHSTPARSDPGLSHYRIAGTTSSRKEAELVHHWVIFMCKNLVPIDAVDNPYRVVYLKLASQALDCSQNCSSSILAIFHGLCSAAAESLNNLHGDKGYHAKSSPMFHANAALHHLRLCVTSSSRHDDYINVLAAISMCILRDTVSGQPRNWRIHGQAAIGIARRVLLRGGIEPGSNAHTLVEQYLALAAFANLSAYDDLQDLLDRLPSTDHYLSKQQSVTRISIEFLGLINTLSRGNVEPEPAVLDNLELRIYLEAAPSNDVQDVSGRSKDRAVIQHYRYVYYYAILLHFHRVLRHKAPSEIQDLAEKGLHHLEAAENFPGDCNGCIILWPCLVITSECEREDLQKRALRWLRRKIRHAFGSVNASEKICREYWSWRAENPVESRGTPWLDFVAGTDLDVVPV</sequence>
<dbReference type="GO" id="GO:0000976">
    <property type="term" value="F:transcription cis-regulatory region binding"/>
    <property type="evidence" value="ECO:0007669"/>
    <property type="project" value="TreeGrafter"/>
</dbReference>
<keyword evidence="2" id="KW-0539">Nucleus</keyword>
<dbReference type="GO" id="GO:0045944">
    <property type="term" value="P:positive regulation of transcription by RNA polymerase II"/>
    <property type="evidence" value="ECO:0007669"/>
    <property type="project" value="TreeGrafter"/>
</dbReference>
<gene>
    <name evidence="4" type="ORF">Forpe1208_v009627</name>
</gene>
<protein>
    <recommendedName>
        <fullName evidence="6">Fungal-specific transcription factor domain-containing protein</fullName>
    </recommendedName>
</protein>
<dbReference type="GO" id="GO:0003700">
    <property type="term" value="F:DNA-binding transcription factor activity"/>
    <property type="evidence" value="ECO:0007669"/>
    <property type="project" value="TreeGrafter"/>
</dbReference>
<reference evidence="4" key="1">
    <citation type="submission" date="2021-04" db="EMBL/GenBank/DDBJ databases">
        <title>First draft genome resource for Brassicaceae pathogens Fusarium oxysporum f. sp. raphani and Fusarium oxysporum f. sp. rapae.</title>
        <authorList>
            <person name="Asai S."/>
        </authorList>
    </citation>
    <scope>NUCLEOTIDE SEQUENCE</scope>
    <source>
        <strain evidence="4">Tf1208</strain>
    </source>
</reference>
<evidence type="ECO:0000256" key="3">
    <source>
        <dbReference type="SAM" id="MobiDB-lite"/>
    </source>
</evidence>
<dbReference type="EMBL" id="JAELUQ010000007">
    <property type="protein sequence ID" value="KAG7411424.1"/>
    <property type="molecule type" value="Genomic_DNA"/>
</dbReference>
<proteinExistence type="predicted"/>
<feature type="compositionally biased region" description="Polar residues" evidence="3">
    <location>
        <begin position="92"/>
        <end position="108"/>
    </location>
</feature>
<accession>A0A8J5TTN4</accession>
<name>A0A8J5TTN4_FUSOX</name>
<comment type="caution">
    <text evidence="4">The sequence shown here is derived from an EMBL/GenBank/DDBJ whole genome shotgun (WGS) entry which is preliminary data.</text>
</comment>
<dbReference type="AlphaFoldDB" id="A0A8J5TTN4"/>
<dbReference type="GO" id="GO:0005634">
    <property type="term" value="C:nucleus"/>
    <property type="evidence" value="ECO:0007669"/>
    <property type="project" value="UniProtKB-SubCell"/>
</dbReference>
<feature type="region of interest" description="Disordered" evidence="3">
    <location>
        <begin position="90"/>
        <end position="118"/>
    </location>
</feature>
<dbReference type="Proteomes" id="UP000694050">
    <property type="component" value="Unassembled WGS sequence"/>
</dbReference>
<evidence type="ECO:0000256" key="2">
    <source>
        <dbReference type="ARBA" id="ARBA00023242"/>
    </source>
</evidence>
<comment type="subcellular location">
    <subcellularLocation>
        <location evidence="1">Nucleus</location>
    </subcellularLocation>
</comment>
<evidence type="ECO:0008006" key="6">
    <source>
        <dbReference type="Google" id="ProtNLM"/>
    </source>
</evidence>
<dbReference type="PANTHER" id="PTHR37534:SF15">
    <property type="entry name" value="ZN(II)2CYS6 TRANSCRIPTION FACTOR (EUROFUNG)"/>
    <property type="match status" value="1"/>
</dbReference>
<evidence type="ECO:0000256" key="1">
    <source>
        <dbReference type="ARBA" id="ARBA00004123"/>
    </source>
</evidence>
<organism evidence="4 5">
    <name type="scientific">Fusarium oxysporum f. sp. rapae</name>
    <dbReference type="NCBI Taxonomy" id="485398"/>
    <lineage>
        <taxon>Eukaryota</taxon>
        <taxon>Fungi</taxon>
        <taxon>Dikarya</taxon>
        <taxon>Ascomycota</taxon>
        <taxon>Pezizomycotina</taxon>
        <taxon>Sordariomycetes</taxon>
        <taxon>Hypocreomycetidae</taxon>
        <taxon>Hypocreales</taxon>
        <taxon>Nectriaceae</taxon>
        <taxon>Fusarium</taxon>
        <taxon>Fusarium oxysporum species complex</taxon>
    </lineage>
</organism>
<evidence type="ECO:0000313" key="5">
    <source>
        <dbReference type="Proteomes" id="UP000694050"/>
    </source>
</evidence>
<dbReference type="InterPro" id="IPR021858">
    <property type="entry name" value="Fun_TF"/>
</dbReference>
<evidence type="ECO:0000313" key="4">
    <source>
        <dbReference type="EMBL" id="KAG7411424.1"/>
    </source>
</evidence>
<dbReference type="Pfam" id="PF11951">
    <property type="entry name" value="Fungal_trans_2"/>
    <property type="match status" value="1"/>
</dbReference>